<proteinExistence type="predicted"/>
<dbReference type="PATRIC" id="fig|1432052.4.peg.418"/>
<evidence type="ECO:0000259" key="3">
    <source>
        <dbReference type="Pfam" id="PF00884"/>
    </source>
</evidence>
<dbReference type="SUPFAM" id="SSF53649">
    <property type="entry name" value="Alkaline phosphatase-like"/>
    <property type="match status" value="1"/>
</dbReference>
<evidence type="ECO:0000256" key="1">
    <source>
        <dbReference type="ARBA" id="ARBA00022723"/>
    </source>
</evidence>
<dbReference type="EMBL" id="MCGH01000001">
    <property type="protein sequence ID" value="ODM08743.1"/>
    <property type="molecule type" value="Genomic_DNA"/>
</dbReference>
<dbReference type="Gene3D" id="3.40.720.10">
    <property type="entry name" value="Alkaline Phosphatase, subunit A"/>
    <property type="match status" value="1"/>
</dbReference>
<accession>A0A1E3AJ62</accession>
<reference evidence="4 5" key="1">
    <citation type="submission" date="2016-07" db="EMBL/GenBank/DDBJ databases">
        <title>Characterization of isolates of Eisenbergiella tayi derived from blood cultures, using whole genome sequencing.</title>
        <authorList>
            <person name="Burdz T."/>
            <person name="Wiebe D."/>
            <person name="Huynh C."/>
            <person name="Bernard K."/>
        </authorList>
    </citation>
    <scope>NUCLEOTIDE SEQUENCE [LARGE SCALE GENOMIC DNA]</scope>
    <source>
        <strain evidence="4 5">NML 110608</strain>
    </source>
</reference>
<dbReference type="InterPro" id="IPR000917">
    <property type="entry name" value="Sulfatase_N"/>
</dbReference>
<gene>
    <name evidence="4" type="ORF">BEI61_00372</name>
</gene>
<evidence type="ECO:0000313" key="4">
    <source>
        <dbReference type="EMBL" id="ODM08743.1"/>
    </source>
</evidence>
<dbReference type="Proteomes" id="UP000094067">
    <property type="component" value="Unassembled WGS sequence"/>
</dbReference>
<comment type="caution">
    <text evidence="4">The sequence shown here is derived from an EMBL/GenBank/DDBJ whole genome shotgun (WGS) entry which is preliminary data.</text>
</comment>
<dbReference type="EC" id="3.1.6.1" evidence="4"/>
<organism evidence="4 5">
    <name type="scientific">Eisenbergiella tayi</name>
    <dbReference type="NCBI Taxonomy" id="1432052"/>
    <lineage>
        <taxon>Bacteria</taxon>
        <taxon>Bacillati</taxon>
        <taxon>Bacillota</taxon>
        <taxon>Clostridia</taxon>
        <taxon>Lachnospirales</taxon>
        <taxon>Lachnospiraceae</taxon>
        <taxon>Eisenbergiella</taxon>
    </lineage>
</organism>
<dbReference type="AlphaFoldDB" id="A0A1E3AJ62"/>
<protein>
    <submittedName>
        <fullName evidence="4">Arylsulfatase</fullName>
        <ecNumber evidence="4">3.1.6.1</ecNumber>
    </submittedName>
</protein>
<dbReference type="Pfam" id="PF00884">
    <property type="entry name" value="Sulfatase"/>
    <property type="match status" value="1"/>
</dbReference>
<dbReference type="RefSeq" id="WP_069151051.1">
    <property type="nucleotide sequence ID" value="NZ_MCGH01000001.1"/>
</dbReference>
<sequence length="445" mass="51374">MERPNVLILMSDEHRYDVCGFAQNTVVRTPNLDRLAEGAVIFDNAYTPSPVCIPARQCMAAGQYPRTCGVESFGEDLEPNYRTFARIFSEHGYQTAACGKLHHLGLDQMQGWRYRIAGDTEVAVSYYRKQSGDGEAVYQFDSRLKWDDKKEILRAGPGDPVHAREDRLTVEGCRNFIHGYFVDSFYDRPKREEPLMLYVGLRNPHYPYIASQELFDYYLNRVEPYTNTAPSAHPFLGRCSNCPPLVIGGEVTMREVKRAMAAYYANVETVDTQFGRILHYLEEAGENLDDWIILYTSDHGEMLGEHSIWEKQRFYEGSVRVPFFIRYPRRFAPGRCRKNVNLIDIYATLCELCGSPAPEGLESRSLTGLLEGRGEDWLDETISQWGGRNLMIKNGNLKYHYYGDDGSELLFDLEKDPEENRDFGREPGYEEQMAYFRRRREEIGF</sequence>
<dbReference type="GO" id="GO:0046872">
    <property type="term" value="F:metal ion binding"/>
    <property type="evidence" value="ECO:0007669"/>
    <property type="project" value="UniProtKB-KW"/>
</dbReference>
<dbReference type="GO" id="GO:0005737">
    <property type="term" value="C:cytoplasm"/>
    <property type="evidence" value="ECO:0007669"/>
    <property type="project" value="TreeGrafter"/>
</dbReference>
<dbReference type="PANTHER" id="PTHR45953:SF1">
    <property type="entry name" value="IDURONATE 2-SULFATASE"/>
    <property type="match status" value="1"/>
</dbReference>
<name>A0A1E3AJ62_9FIRM</name>
<feature type="domain" description="Sulfatase N-terminal" evidence="3">
    <location>
        <begin position="4"/>
        <end position="354"/>
    </location>
</feature>
<dbReference type="PANTHER" id="PTHR45953">
    <property type="entry name" value="IDURONATE 2-SULFATASE"/>
    <property type="match status" value="1"/>
</dbReference>
<evidence type="ECO:0000256" key="2">
    <source>
        <dbReference type="ARBA" id="ARBA00022801"/>
    </source>
</evidence>
<dbReference type="GO" id="GO:0004065">
    <property type="term" value="F:arylsulfatase activity"/>
    <property type="evidence" value="ECO:0007669"/>
    <property type="project" value="UniProtKB-EC"/>
</dbReference>
<dbReference type="InterPro" id="IPR017850">
    <property type="entry name" value="Alkaline_phosphatase_core_sf"/>
</dbReference>
<keyword evidence="2 4" id="KW-0378">Hydrolase</keyword>
<keyword evidence="1" id="KW-0479">Metal-binding</keyword>
<evidence type="ECO:0000313" key="5">
    <source>
        <dbReference type="Proteomes" id="UP000094067"/>
    </source>
</evidence>